<evidence type="ECO:0000313" key="1">
    <source>
        <dbReference type="EMBL" id="KAH7071656.1"/>
    </source>
</evidence>
<protein>
    <submittedName>
        <fullName evidence="1">Uncharacterized protein</fullName>
    </submittedName>
</protein>
<comment type="caution">
    <text evidence="1">The sequence shown here is derived from an EMBL/GenBank/DDBJ whole genome shotgun (WGS) entry which is preliminary data.</text>
</comment>
<dbReference type="Proteomes" id="UP000813461">
    <property type="component" value="Unassembled WGS sequence"/>
</dbReference>
<proteinExistence type="predicted"/>
<dbReference type="EMBL" id="JAGMVJ010000024">
    <property type="protein sequence ID" value="KAH7071656.1"/>
    <property type="molecule type" value="Genomic_DNA"/>
</dbReference>
<reference evidence="1" key="1">
    <citation type="journal article" date="2021" name="Nat. Commun.">
        <title>Genetic determinants of endophytism in the Arabidopsis root mycobiome.</title>
        <authorList>
            <person name="Mesny F."/>
            <person name="Miyauchi S."/>
            <person name="Thiergart T."/>
            <person name="Pickel B."/>
            <person name="Atanasova L."/>
            <person name="Karlsson M."/>
            <person name="Huettel B."/>
            <person name="Barry K.W."/>
            <person name="Haridas S."/>
            <person name="Chen C."/>
            <person name="Bauer D."/>
            <person name="Andreopoulos W."/>
            <person name="Pangilinan J."/>
            <person name="LaButti K."/>
            <person name="Riley R."/>
            <person name="Lipzen A."/>
            <person name="Clum A."/>
            <person name="Drula E."/>
            <person name="Henrissat B."/>
            <person name="Kohler A."/>
            <person name="Grigoriev I.V."/>
            <person name="Martin F.M."/>
            <person name="Hacquard S."/>
        </authorList>
    </citation>
    <scope>NUCLEOTIDE SEQUENCE</scope>
    <source>
        <strain evidence="1">MPI-SDFR-AT-0120</strain>
    </source>
</reference>
<dbReference type="AlphaFoldDB" id="A0A8K0VTF3"/>
<accession>A0A8K0VTF3</accession>
<name>A0A8K0VTF3_9PLEO</name>
<evidence type="ECO:0000313" key="2">
    <source>
        <dbReference type="Proteomes" id="UP000813461"/>
    </source>
</evidence>
<sequence>MCTAGWTGTWACVMGCVEHSAQSSMSRLCPEGSGPSPTHLEGAVVPCLRFTHASYAVRVLVAPRMPPAQCTCLNRKPSQSHHVQPATTQMRDDMLPCQDCPAISMTARSLSAPCAHAIQAHAEVRPRAACCSFRCIGAYAHRVRPGLWMRK</sequence>
<gene>
    <name evidence="1" type="ORF">FB567DRAFT_554309</name>
</gene>
<keyword evidence="2" id="KW-1185">Reference proteome</keyword>
<organism evidence="1 2">
    <name type="scientific">Paraphoma chrysanthemicola</name>
    <dbReference type="NCBI Taxonomy" id="798071"/>
    <lineage>
        <taxon>Eukaryota</taxon>
        <taxon>Fungi</taxon>
        <taxon>Dikarya</taxon>
        <taxon>Ascomycota</taxon>
        <taxon>Pezizomycotina</taxon>
        <taxon>Dothideomycetes</taxon>
        <taxon>Pleosporomycetidae</taxon>
        <taxon>Pleosporales</taxon>
        <taxon>Pleosporineae</taxon>
        <taxon>Phaeosphaeriaceae</taxon>
        <taxon>Paraphoma</taxon>
    </lineage>
</organism>